<evidence type="ECO:0000259" key="1">
    <source>
        <dbReference type="Pfam" id="PF24793"/>
    </source>
</evidence>
<dbReference type="OrthoDB" id="3771157at2"/>
<dbReference type="RefSeq" id="WP_138663018.1">
    <property type="nucleotide sequence ID" value="NZ_VANS01000004.1"/>
</dbReference>
<feature type="domain" description="Glucosamine inositolphosphorylceramide transferase 1 N-terminal" evidence="1">
    <location>
        <begin position="275"/>
        <end position="482"/>
    </location>
</feature>
<reference evidence="2 3" key="1">
    <citation type="submission" date="2019-05" db="EMBL/GenBank/DDBJ databases">
        <title>Sulfitobacter sabulilitoris sp. nov., isolated from a marine sand.</title>
        <authorList>
            <person name="Yoon J.-H."/>
        </authorList>
    </citation>
    <scope>NUCLEOTIDE SEQUENCE [LARGE SCALE GENOMIC DNA]</scope>
    <source>
        <strain evidence="2 3">HSMS-29</strain>
    </source>
</reference>
<dbReference type="InterPro" id="IPR056442">
    <property type="entry name" value="GINT1_N"/>
</dbReference>
<proteinExistence type="predicted"/>
<gene>
    <name evidence="2" type="ORF">FDT80_14400</name>
</gene>
<dbReference type="AlphaFoldDB" id="A0A5S3PBH9"/>
<dbReference type="SUPFAM" id="SSF75005">
    <property type="entry name" value="Arabinanase/levansucrase/invertase"/>
    <property type="match status" value="1"/>
</dbReference>
<accession>A0A5S3PBH9</accession>
<name>A0A5S3PBH9_9RHOB</name>
<dbReference type="InterPro" id="IPR023296">
    <property type="entry name" value="Glyco_hydro_beta-prop_sf"/>
</dbReference>
<keyword evidence="3" id="KW-1185">Reference proteome</keyword>
<comment type="caution">
    <text evidence="2">The sequence shown here is derived from an EMBL/GenBank/DDBJ whole genome shotgun (WGS) entry which is preliminary data.</text>
</comment>
<evidence type="ECO:0000313" key="2">
    <source>
        <dbReference type="EMBL" id="TMM51058.1"/>
    </source>
</evidence>
<sequence length="515" mass="56143">MTENARAAVRIVLVTPRGQSLQDWQARLIDRIAADPRFDFVGQIEGEGRRADPAPSPVLRMVLAGERALMHRRIRPYDTGPARRLLDSLVNRAPAQADLALALSTGALSDGQLAAVGHGEWSVTFSGAADPSWIGAARDIHGAETVDVDIIARSADHPSARVVRRAGYNPKPGAVLTGAFVAEKSVLLMLRALWDLAAGRAPDRPAPLPLAAPAVPGVTASLGYAAQFARIALRKLREESRTRQGRARVYWRLASGTGALADLSLTSAARLPALTHTMADPFLFHDDGSDWLFYEAMNADDGDGWIAAARLVGDGLETPVTALARPYHLSFPFVFRDGGDIYMMPETCQSQRLEVWRATRFPTDWVLHATAFEGQHLADSSLFKAQDGQWWLLTNLSDHHAFQDHSSELYLFAVDGPDLTSIVAHPDNPVAIGADHARNAGAIIRQDGRLFRPSQNNSFGVYGYGLNLMEISRLDATAFDESLIRRFTPADRPGITGIHHLSVAGDRYVFDWSGQ</sequence>
<protein>
    <recommendedName>
        <fullName evidence="1">Glucosamine inositolphosphorylceramide transferase 1 N-terminal domain-containing protein</fullName>
    </recommendedName>
</protein>
<dbReference type="Pfam" id="PF24793">
    <property type="entry name" value="GINT1_N"/>
    <property type="match status" value="1"/>
</dbReference>
<dbReference type="Gene3D" id="2.115.10.20">
    <property type="entry name" value="Glycosyl hydrolase domain, family 43"/>
    <property type="match status" value="1"/>
</dbReference>
<organism evidence="2 3">
    <name type="scientific">Sulfitobacter sabulilitoris</name>
    <dbReference type="NCBI Taxonomy" id="2562655"/>
    <lineage>
        <taxon>Bacteria</taxon>
        <taxon>Pseudomonadati</taxon>
        <taxon>Pseudomonadota</taxon>
        <taxon>Alphaproteobacteria</taxon>
        <taxon>Rhodobacterales</taxon>
        <taxon>Roseobacteraceae</taxon>
        <taxon>Sulfitobacter</taxon>
    </lineage>
</organism>
<dbReference type="EMBL" id="VANS01000004">
    <property type="protein sequence ID" value="TMM51058.1"/>
    <property type="molecule type" value="Genomic_DNA"/>
</dbReference>
<evidence type="ECO:0000313" key="3">
    <source>
        <dbReference type="Proteomes" id="UP000309550"/>
    </source>
</evidence>
<dbReference type="Proteomes" id="UP000309550">
    <property type="component" value="Unassembled WGS sequence"/>
</dbReference>